<feature type="transmembrane region" description="Helical" evidence="6">
    <location>
        <begin position="174"/>
        <end position="197"/>
    </location>
</feature>
<feature type="transmembrane region" description="Helical" evidence="6">
    <location>
        <begin position="317"/>
        <end position="336"/>
    </location>
</feature>
<feature type="transmembrane region" description="Helical" evidence="6">
    <location>
        <begin position="273"/>
        <end position="297"/>
    </location>
</feature>
<feature type="transmembrane region" description="Helical" evidence="6">
    <location>
        <begin position="398"/>
        <end position="420"/>
    </location>
</feature>
<gene>
    <name evidence="8" type="ORF">TRUGW13939_04387</name>
</gene>
<evidence type="ECO:0000259" key="7">
    <source>
        <dbReference type="PROSITE" id="PS50850"/>
    </source>
</evidence>
<evidence type="ECO:0000313" key="8">
    <source>
        <dbReference type="EMBL" id="QKX57276.1"/>
    </source>
</evidence>
<dbReference type="Pfam" id="PF07690">
    <property type="entry name" value="MFS_1"/>
    <property type="match status" value="1"/>
</dbReference>
<keyword evidence="5 6" id="KW-0472">Membrane</keyword>
<reference evidence="9" key="1">
    <citation type="submission" date="2020-06" db="EMBL/GenBank/DDBJ databases">
        <title>A chromosome-scale genome assembly of Talaromyces rugulosus W13939.</title>
        <authorList>
            <person name="Wang B."/>
            <person name="Guo L."/>
            <person name="Ye K."/>
            <person name="Wang L."/>
        </authorList>
    </citation>
    <scope>NUCLEOTIDE SEQUENCE [LARGE SCALE GENOMIC DNA]</scope>
    <source>
        <strain evidence="9">W13939</strain>
    </source>
</reference>
<comment type="similarity">
    <text evidence="2">Belongs to the major facilitator superfamily.</text>
</comment>
<feature type="transmembrane region" description="Helical" evidence="6">
    <location>
        <begin position="87"/>
        <end position="107"/>
    </location>
</feature>
<comment type="subcellular location">
    <subcellularLocation>
        <location evidence="1">Membrane</location>
        <topology evidence="1">Multi-pass membrane protein</topology>
    </subcellularLocation>
</comment>
<dbReference type="OrthoDB" id="5296287at2759"/>
<dbReference type="EMBL" id="CP055899">
    <property type="protein sequence ID" value="QKX57276.1"/>
    <property type="molecule type" value="Genomic_DNA"/>
</dbReference>
<evidence type="ECO:0000256" key="1">
    <source>
        <dbReference type="ARBA" id="ARBA00004141"/>
    </source>
</evidence>
<dbReference type="InterPro" id="IPR020846">
    <property type="entry name" value="MFS_dom"/>
</dbReference>
<dbReference type="PANTHER" id="PTHR23502:SF68">
    <property type="entry name" value="MULTIDRUG TRANSPORTER, PUTATIVE (AFU_ORTHOLOGUE AFUA_3G01120)-RELATED"/>
    <property type="match status" value="1"/>
</dbReference>
<proteinExistence type="inferred from homology"/>
<dbReference type="Proteomes" id="UP000509510">
    <property type="component" value="Chromosome II"/>
</dbReference>
<feature type="transmembrane region" description="Helical" evidence="6">
    <location>
        <begin position="203"/>
        <end position="224"/>
    </location>
</feature>
<dbReference type="FunFam" id="1.20.1250.20:FF:000011">
    <property type="entry name" value="MFS multidrug transporter, putative"/>
    <property type="match status" value="1"/>
</dbReference>
<dbReference type="GO" id="GO:0016020">
    <property type="term" value="C:membrane"/>
    <property type="evidence" value="ECO:0007669"/>
    <property type="project" value="UniProtKB-SubCell"/>
</dbReference>
<evidence type="ECO:0000256" key="4">
    <source>
        <dbReference type="ARBA" id="ARBA00022989"/>
    </source>
</evidence>
<dbReference type="RefSeq" id="XP_035343454.1">
    <property type="nucleotide sequence ID" value="XM_035487561.1"/>
</dbReference>
<keyword evidence="4 6" id="KW-1133">Transmembrane helix</keyword>
<dbReference type="PROSITE" id="PS50850">
    <property type="entry name" value="MFS"/>
    <property type="match status" value="1"/>
</dbReference>
<evidence type="ECO:0000256" key="5">
    <source>
        <dbReference type="ARBA" id="ARBA00023136"/>
    </source>
</evidence>
<evidence type="ECO:0000256" key="3">
    <source>
        <dbReference type="ARBA" id="ARBA00022692"/>
    </source>
</evidence>
<evidence type="ECO:0000256" key="2">
    <source>
        <dbReference type="ARBA" id="ARBA00008335"/>
    </source>
</evidence>
<keyword evidence="9" id="KW-1185">Reference proteome</keyword>
<feature type="transmembrane region" description="Helical" evidence="6">
    <location>
        <begin position="140"/>
        <end position="162"/>
    </location>
</feature>
<dbReference type="GeneID" id="55991888"/>
<dbReference type="AlphaFoldDB" id="A0A7H8QU10"/>
<dbReference type="InterPro" id="IPR011701">
    <property type="entry name" value="MFS"/>
</dbReference>
<dbReference type="SUPFAM" id="SSF103473">
    <property type="entry name" value="MFS general substrate transporter"/>
    <property type="match status" value="1"/>
</dbReference>
<protein>
    <recommendedName>
        <fullName evidence="7">Major facilitator superfamily (MFS) profile domain-containing protein</fullName>
    </recommendedName>
</protein>
<organism evidence="8 9">
    <name type="scientific">Talaromyces rugulosus</name>
    <name type="common">Penicillium rugulosum</name>
    <dbReference type="NCBI Taxonomy" id="121627"/>
    <lineage>
        <taxon>Eukaryota</taxon>
        <taxon>Fungi</taxon>
        <taxon>Dikarya</taxon>
        <taxon>Ascomycota</taxon>
        <taxon>Pezizomycotina</taxon>
        <taxon>Eurotiomycetes</taxon>
        <taxon>Eurotiomycetidae</taxon>
        <taxon>Eurotiales</taxon>
        <taxon>Trichocomaceae</taxon>
        <taxon>Talaromyces</taxon>
        <taxon>Talaromyces sect. Islandici</taxon>
    </lineage>
</organism>
<feature type="transmembrane region" description="Helical" evidence="6">
    <location>
        <begin position="357"/>
        <end position="378"/>
    </location>
</feature>
<feature type="transmembrane region" description="Helical" evidence="6">
    <location>
        <begin position="46"/>
        <end position="67"/>
    </location>
</feature>
<sequence length="486" mass="52964">MDQSNNAAEVKNTGGPVLTESLEVFWDDPIDEDPANPMNWSNGRKWLTVFMVSFVTFLTPLASSMIAPGVPEILAHFNSTSTTLSSFLVSVYILGFAFGPLIISPISEYSGRSAVYNVCNVLFVVFNIASALAPNIEALIIFRFLDGFVGVGPMTCGSGTIADLMKAEYRGRAMALWSLGPLFGPIIGPVVGGAILEVMDWRWLFWILSIVSAVSTVVFFFVVAETYPRTILEKKASKLRKETGNPAYRSSLDTGAPPRQLFLQSLVRPSKMLLCSPIVAAMCIYVAVLYGLLYILFTTFAEVFTGQYHFSALGSGLAFIGSGIGMLLGLAYSASLSDRKLKVKLALNQEIQPEDRLPWYLVIPGSLAIPAGLFIYGWAIDEDVHWVVAELGNAVTGYGMIVILMCVQTYLVDAFTAYAASVIAASTVLRSLLGALLPLCGLNLYMAIGYGWGNSLLAFIALAMTPIPWLLQRHGKYLRTRFEIKL</sequence>
<evidence type="ECO:0000313" key="9">
    <source>
        <dbReference type="Proteomes" id="UP000509510"/>
    </source>
</evidence>
<evidence type="ECO:0000256" key="6">
    <source>
        <dbReference type="SAM" id="Phobius"/>
    </source>
</evidence>
<feature type="transmembrane region" description="Helical" evidence="6">
    <location>
        <begin position="114"/>
        <end position="134"/>
    </location>
</feature>
<feature type="transmembrane region" description="Helical" evidence="6">
    <location>
        <begin position="427"/>
        <end position="446"/>
    </location>
</feature>
<feature type="transmembrane region" description="Helical" evidence="6">
    <location>
        <begin position="452"/>
        <end position="471"/>
    </location>
</feature>
<dbReference type="PANTHER" id="PTHR23502">
    <property type="entry name" value="MAJOR FACILITATOR SUPERFAMILY"/>
    <property type="match status" value="1"/>
</dbReference>
<dbReference type="InterPro" id="IPR036259">
    <property type="entry name" value="MFS_trans_sf"/>
</dbReference>
<dbReference type="KEGG" id="trg:TRUGW13939_04387"/>
<accession>A0A7H8QU10</accession>
<dbReference type="GO" id="GO:0022857">
    <property type="term" value="F:transmembrane transporter activity"/>
    <property type="evidence" value="ECO:0007669"/>
    <property type="project" value="InterPro"/>
</dbReference>
<feature type="domain" description="Major facilitator superfamily (MFS) profile" evidence="7">
    <location>
        <begin position="48"/>
        <end position="476"/>
    </location>
</feature>
<dbReference type="Gene3D" id="1.20.1250.20">
    <property type="entry name" value="MFS general substrate transporter like domains"/>
    <property type="match status" value="1"/>
</dbReference>
<keyword evidence="3 6" id="KW-0812">Transmembrane</keyword>
<name>A0A7H8QU10_TALRU</name>
<dbReference type="CDD" id="cd17323">
    <property type="entry name" value="MFS_Tpo1_MDR_like"/>
    <property type="match status" value="1"/>
</dbReference>